<accession>A0ABD0KG81</accession>
<evidence type="ECO:0000313" key="1">
    <source>
        <dbReference type="EMBL" id="KAK7486117.1"/>
    </source>
</evidence>
<reference evidence="1 2" key="1">
    <citation type="journal article" date="2023" name="Sci. Data">
        <title>Genome assembly of the Korean intertidal mud-creeper Batillaria attramentaria.</title>
        <authorList>
            <person name="Patra A.K."/>
            <person name="Ho P.T."/>
            <person name="Jun S."/>
            <person name="Lee S.J."/>
            <person name="Kim Y."/>
            <person name="Won Y.J."/>
        </authorList>
    </citation>
    <scope>NUCLEOTIDE SEQUENCE [LARGE SCALE GENOMIC DNA]</scope>
    <source>
        <strain evidence="1">Wonlab-2016</strain>
    </source>
</reference>
<evidence type="ECO:0000313" key="2">
    <source>
        <dbReference type="Proteomes" id="UP001519460"/>
    </source>
</evidence>
<organism evidence="1 2">
    <name type="scientific">Batillaria attramentaria</name>
    <dbReference type="NCBI Taxonomy" id="370345"/>
    <lineage>
        <taxon>Eukaryota</taxon>
        <taxon>Metazoa</taxon>
        <taxon>Spiralia</taxon>
        <taxon>Lophotrochozoa</taxon>
        <taxon>Mollusca</taxon>
        <taxon>Gastropoda</taxon>
        <taxon>Caenogastropoda</taxon>
        <taxon>Sorbeoconcha</taxon>
        <taxon>Cerithioidea</taxon>
        <taxon>Batillariidae</taxon>
        <taxon>Batillaria</taxon>
    </lineage>
</organism>
<dbReference type="EMBL" id="JACVVK020000184">
    <property type="protein sequence ID" value="KAK7486117.1"/>
    <property type="molecule type" value="Genomic_DNA"/>
</dbReference>
<dbReference type="Proteomes" id="UP001519460">
    <property type="component" value="Unassembled WGS sequence"/>
</dbReference>
<gene>
    <name evidence="1" type="ORF">BaRGS_00022726</name>
</gene>
<feature type="non-terminal residue" evidence="1">
    <location>
        <position position="1"/>
    </location>
</feature>
<name>A0ABD0KG81_9CAEN</name>
<proteinExistence type="predicted"/>
<comment type="caution">
    <text evidence="1">The sequence shown here is derived from an EMBL/GenBank/DDBJ whole genome shotgun (WGS) entry which is preliminary data.</text>
</comment>
<feature type="non-terminal residue" evidence="1">
    <location>
        <position position="164"/>
    </location>
</feature>
<dbReference type="AlphaFoldDB" id="A0ABD0KG81"/>
<protein>
    <submittedName>
        <fullName evidence="1">Uncharacterized protein</fullName>
    </submittedName>
</protein>
<sequence length="164" mass="18079">GHVCSLCTALWVARGHNPVDTEDSVVTVGTGSDLHLISRTEKLRTRAHNGRVANPHYSSGNGWWLAECFGAGRSRDRKVNRRDQHKTTCLVYASESTNDQLTIPPRPITIHPLSTRLSDSGWFYGCVMPFLPPSATFRFYVQFAVDNGQPSGSGGVRRRRAGLA</sequence>
<keyword evidence="2" id="KW-1185">Reference proteome</keyword>